<accession>A0A183PUW3</accession>
<dbReference type="EMBL" id="UZAL01039950">
    <property type="protein sequence ID" value="VDP76281.1"/>
    <property type="molecule type" value="Genomic_DNA"/>
</dbReference>
<gene>
    <name evidence="1" type="ORF">SMTD_LOCUS18150</name>
</gene>
<name>A0A183PUW3_9TREM</name>
<dbReference type="PANTHER" id="PTHR46141">
    <property type="entry name" value="SODIUM LEAK CHANNEL NON-SELECTIVE PROTEIN"/>
    <property type="match status" value="1"/>
</dbReference>
<dbReference type="AlphaFoldDB" id="A0A183PUW3"/>
<dbReference type="GO" id="GO:0005886">
    <property type="term" value="C:plasma membrane"/>
    <property type="evidence" value="ECO:0007669"/>
    <property type="project" value="TreeGrafter"/>
</dbReference>
<dbReference type="GO" id="GO:0005261">
    <property type="term" value="F:monoatomic cation channel activity"/>
    <property type="evidence" value="ECO:0007669"/>
    <property type="project" value="InterPro"/>
</dbReference>
<keyword evidence="2" id="KW-1185">Reference proteome</keyword>
<dbReference type="Proteomes" id="UP000269396">
    <property type="component" value="Unassembled WGS sequence"/>
</dbReference>
<evidence type="ECO:0000313" key="2">
    <source>
        <dbReference type="Proteomes" id="UP000269396"/>
    </source>
</evidence>
<dbReference type="InterPro" id="IPR028823">
    <property type="entry name" value="NALCN"/>
</dbReference>
<dbReference type="STRING" id="31246.A0A183PUW3"/>
<evidence type="ECO:0000313" key="1">
    <source>
        <dbReference type="EMBL" id="VDP76281.1"/>
    </source>
</evidence>
<protein>
    <submittedName>
        <fullName evidence="1">Uncharacterized protein</fullName>
    </submittedName>
</protein>
<dbReference type="GO" id="GO:0032230">
    <property type="term" value="P:positive regulation of synaptic transmission, GABAergic"/>
    <property type="evidence" value="ECO:0007669"/>
    <property type="project" value="TreeGrafter"/>
</dbReference>
<proteinExistence type="predicted"/>
<organism evidence="1 2">
    <name type="scientific">Schistosoma mattheei</name>
    <dbReference type="NCBI Taxonomy" id="31246"/>
    <lineage>
        <taxon>Eukaryota</taxon>
        <taxon>Metazoa</taxon>
        <taxon>Spiralia</taxon>
        <taxon>Lophotrochozoa</taxon>
        <taxon>Platyhelminthes</taxon>
        <taxon>Trematoda</taxon>
        <taxon>Digenea</taxon>
        <taxon>Strigeidida</taxon>
        <taxon>Schistosomatoidea</taxon>
        <taxon>Schistosomatidae</taxon>
        <taxon>Schistosoma</taxon>
    </lineage>
</organism>
<dbReference type="GO" id="GO:0032224">
    <property type="term" value="P:positive regulation of synaptic transmission, cholinergic"/>
    <property type="evidence" value="ECO:0007669"/>
    <property type="project" value="TreeGrafter"/>
</dbReference>
<reference evidence="1 2" key="1">
    <citation type="submission" date="2018-11" db="EMBL/GenBank/DDBJ databases">
        <authorList>
            <consortium name="Pathogen Informatics"/>
        </authorList>
    </citation>
    <scope>NUCLEOTIDE SEQUENCE [LARGE SCALE GENOMIC DNA]</scope>
    <source>
        <strain>Denwood</strain>
        <strain evidence="2">Zambia</strain>
    </source>
</reference>
<dbReference type="PANTHER" id="PTHR46141:SF1">
    <property type="entry name" value="SODIUM LEAK CHANNEL NALCN"/>
    <property type="match status" value="1"/>
</dbReference>
<sequence length="143" mass="17193">MSYNDIRNFQLAWNIIDVNRKGVVKAYYVRFLLRLIPRERVGFDLAKKKDQQLFKEMCYEVETLRGGRDKDVSFHDVLMVLAYRTVDITKTLQLEELIAREELEYAIEEEVARQTIAAWIERCIFRNRQVIDMFRSIYQQIYG</sequence>